<dbReference type="Proteomes" id="UP000694569">
    <property type="component" value="Unplaced"/>
</dbReference>
<dbReference type="PROSITE" id="PS01186">
    <property type="entry name" value="EGF_2"/>
    <property type="match status" value="5"/>
</dbReference>
<evidence type="ECO:0000256" key="3">
    <source>
        <dbReference type="ARBA" id="ARBA00022525"/>
    </source>
</evidence>
<feature type="region of interest" description="Disordered" evidence="13">
    <location>
        <begin position="2582"/>
        <end position="2613"/>
    </location>
</feature>
<dbReference type="Gene3D" id="2.10.25.10">
    <property type="entry name" value="Laminin"/>
    <property type="match status" value="7"/>
</dbReference>
<feature type="compositionally biased region" description="Polar residues" evidence="13">
    <location>
        <begin position="1544"/>
        <end position="1561"/>
    </location>
</feature>
<feature type="region of interest" description="Disordered" evidence="13">
    <location>
        <begin position="2047"/>
        <end position="2072"/>
    </location>
</feature>
<dbReference type="InterPro" id="IPR000152">
    <property type="entry name" value="EGF-type_Asp/Asn_hydroxyl_site"/>
</dbReference>
<dbReference type="Pfam" id="PF07645">
    <property type="entry name" value="EGF_CA"/>
    <property type="match status" value="4"/>
</dbReference>
<feature type="domain" description="AMOP" evidence="16">
    <location>
        <begin position="3387"/>
        <end position="3544"/>
    </location>
</feature>
<comment type="subcellular location">
    <subcellularLocation>
        <location evidence="1">Membrane</location>
    </subcellularLocation>
    <subcellularLocation>
        <location evidence="2">Secreted</location>
    </subcellularLocation>
</comment>
<dbReference type="InterPro" id="IPR005533">
    <property type="entry name" value="AMOP_dom"/>
</dbReference>
<feature type="region of interest" description="Disordered" evidence="13">
    <location>
        <begin position="1184"/>
        <end position="1208"/>
    </location>
</feature>
<evidence type="ECO:0000259" key="15">
    <source>
        <dbReference type="PROSITE" id="PS50026"/>
    </source>
</evidence>
<dbReference type="PANTHER" id="PTHR13802">
    <property type="entry name" value="MUCIN 4-RELATED"/>
    <property type="match status" value="1"/>
</dbReference>
<sequence length="4563" mass="501815">MTNLTLTTMLPISVEPSSPSLWETTISAIIKESDQSVSNDVTDIAFETLTEPLSISERNTPTSEEYKSFFTEIKGSPSISFPTVTSTSHVTKENQLSTVVKELILAETSHYTHNQKESSSAFISKNMSTYAETAKSTETERKTSTIAEQNLPKPMENETTTTIKSNHILKATANTAYSTSTTMLLTSLKSSSPIPEESTISSITEESDLSFSSSTSIAAETEPLSRSERNTQTSQEHTSFVTELKASPSYSSESLPSTSLPTTSHIIERKQPSTIVDESISADTFHYTHNQKESSSPFVSENISTYVEAGKSTDAERKTSTIAEHSSSIPIENETKNITESNNLSKSTADMTYLTLKTMLPISAEPSSPSPWETTKSAISKESDQPVSNAVTNIAIETQTKPLSMSKTITTTSEEYNSFLTEIKGSSSISFPTVTSKSHVTKENQLSTVVKELILPETSLYTHNQKESSSPFVSQNMSTYSETAKYTDTERKTTIIAEHSSSEPMENETKTTIDSNHIFETTANTSHSTSTIVLSTLMKLSSSTSEESTVLSITEESDLSFSSSTSTAAETEPLSISETKTPTSKEYTSFVTEIKASPFYSFETVPATSLSATSHIIESKQPSTIIKELISAESFHYTHKQKESSSPFVSQSISTYSETTKFSDTDRKTSTIAEHSSSKLIENETTTITESNNLSKTTADMSNLTLKTMLPISVEPSSPSPWETTISAIIKESDQPVSNEVTNIAIVTQTEPLSISERNTPTSEEYNSLITEIKGFPSISFPTVTSTSHVTKENQLSTVVKELILSETSLYTHNQKESSSPFNSQNMSTYAEIAKSTETERKTSTIAEQNLPKPMENETTATIESNHILKATASTAHSTLTTMLLTSIKSSSPIPEESTESSITEESDLSFSSSTSIAAETEPLSISERNTQTSKEYTSFVPEIKASPSHSSESLPSTSLPTTLHIIERKQISTIVDESISADSFHYTHNQKESSSPFVSENISTYVEAARPTDTERKTSTIAEHSSSKPIENETTAITESNQLSKTTANTTNITLIAMLPISMEPSSPSHWETTISSIIKESDQPVFNAVTNIAIVTQTEPLSFSEINTPTSEEYNFFLTEIKGSPSISFPTVTSTSHVTKENQQSTVVKELILPETSLYTHNQKESSSPFVLQNKSTYSETAKYTDTERKTSTIAEHSSSEPMENETKATIDSNHIFETTANTSHSTSTIVLSTLMKLSSSTNEESTVLSITEESDLSFSSSTSTAAEIEPLSISETKTPTSKEYTSFVTEIKASPSYSFETVPATSLSATSHIIESKQPSTIIKELISAESFHYTSKQKESFSPFVSQSISTYSETTKFTDTDRKTSTIREHSSSKLIENETTNVKESNNLSKTTADMYNLTLKAMLPISVEPSSPSPWETTISAIIKESDQPVSNAVTNIAIETQTEPLSISERNTPTSEEYNSLITEIKGFPSISFPTVTSTSHVTKENRLSTVVKELIVSETSLYTHNQKESSSPFVSENISTYVEAAQSTDTERKTSTIAEHTSSKPMENETTTITESNQLSKTTANTTNLTLITMLPISMEPSSPSPWETTISSISKESDQPVSNAVTNIAIVTQTKPLSFSERNAPTSEEYNSFLTEIKRSPSFSFPTVTSTSHVTKENQLSTVLKELILPETSYYTHNQKESSSPFISQNMSTFSETAKYTDTERKTTIIEEHSSSEPMENETKATIESNHIFKTTANTSHSTSTIVLSTLSSSIPEESTVLSITEESDLPFSSSTSIAIAAKTEPLSISETKTPTSKEYTSFVTEIKASPSFSATSHIIESKQTSMIIKDLISAETFHYTHNQKESSSPFVSQSISTYSERAKFTDTDRKTSTIAEHSSSKLIENETTTVTESNNLSKTTEHMSNLTLKTMLPISVEHSSPSPWETTISAIIKESDQPVSNAVTNIAIETQTEPSSISERNTPTSEENKSFFTEIKGSPSISFPTVISTSHVSKENQLSTVVQELILSETSHYTHNQRESPPFISQNMSSYAETAKSTETERKTSTIAEQSLSKPMENEPTVVESNHIVKATANMSHSISTTVLPTSMKLSSLIPDKSTVSSITEESDLSFSSSTNIAAKTEPLSRSERNTQTSKEYTSFVPEIKASPSYSSESLPSTSLPTTSHIIERKQPSTIVDESISADSFHYTHNQKESSSPFVSENISTYEGAAQSTDTERKTSTIAEHSSSKLMENGTTTVTESNQLSKTTADMYNLTLKTMLPISMEPSSPSPWVTKISSLIKESDQPVSNAVTKIAIETQTEPLSFSERNTPTSREYTSFIFEKEASSSSLFPSVPSTSVQTISHVTKASRLSTILEETLSAKRWPFTMKDKESSAPFISPNTSSNADTAKSTYLKKTASSVLELRSSKPMEDETITSMESNHIAKTTSEASHSTSTMFSSTSMKSLLYIPVESTVSSTGKKSFFTTSTNIDIEPVTGPLSFSEQNSPTSKTTYFITEHKVTPSSKFETIPLTSFPTPSHVTEGKSTIVKGSISADTFYYTDNENELSSLFTSQSLSTYVETPKYTDIERNETESSSPFMSQNPFTNVETARSTERETKISSSMELSSFIPMEEETTSSIIESNHIFIKTADTPHSTSTTVPSISLEPLLRISTMSSIVKDSDPSTSSAAASITIEAQTPLLSISVTNTPTYKKYTSFGTESKASASLRASVQSTTLQTPSLVTVKESVLAETSIVIESNHTSKTTADASHSTLTTLLSTSLKSFLFTPGETTVSFISKESNHSASTAAKNMDPENVLATTFQNADTLTLSTLSAIPAENLTATVSFFKEAESYSRDKQHPTEIKGNISYITKTNAKTTLLNTPTKALTKLSMSRETDFQSTTQSNVEVKPHTRLEIFATSLDSRLSIGAETSTQASPITQSGTYTSSVNQKIPPTFTSSKPSFNATINQQVSGKKTEPNTSQHYTSPNFTESSATVVSQWLSTILTTANLTQGINLCHSNPCWNGATCINLVNGYSCICRNGYSGLLCEIDMDDCVANPCKNGAICVDKVNNFYCQCQKGWHGIHCTEDVDECSQGSTNCDKHAVCINTLGSYRCNCVEGYKGDGVICREIRLFNYGQRFGDKKATKRSRDFVSPIISIPMGFPFDSAFYNNLYFTDNGVIIFQRKTYDPIYVLSHPYKTFQSNDIVSPPVIAPFWADADMSGGVGDLYYQVYYFQSSVSDKVFKESVEKAINTYFNSSLEKQFTALWAVKITWDNVLPLISLYNSSSYSSAYRNYTNTFQVILATDGVHSFSLTLFEDGGMKWRYNTLPSQHPPKMGYFSGIPSPQNTGNFPAFNDPHTELTNTMQQIYAPDQFKGYNTGKNGQWAYRLDTNTQGTVNSRLQCLNWFYEEATPLSKINTPPCPCSFGQATLDPSFIDGFNIWYYGFDLKGFSEEYLTMQNVFPTPSGAGTRCYYSPSGALIFGEKEQYLPTPWAYFNYWDYLADPKTYIKYFWNTVLPAQRMKYKAMEIDPYNACCKYSGSANLCGLYREKRPLDSCAQYVPPQTGFLFGDPHINTLDGVPYTFNGLGEFTLANIKDENHNIVFRLQGRTAIAGNGNGTSNATYFVGLAAYTTSGDQVQWTLLNDNATRLSYNGTIIPLTDNVTYVDHVAFERTASGEVKASFNNGISISVTATLGILNFVLTLSSVHHNRTEGLLGLYNGNPNDDFMFANGNTLPYNGTLNLKESELFTYGMTWKTTPENSIFTYDKTNNESWYTYNNNTFVPSFFDELLSTSDSETLQKANETCEGNMNCLFDILSTKNFGLGMVTMKTDLAFTNQRIVMETFPPNISGYSTIMTSLNVKILMDYTVSSGQLFLETTSSDLVMSENGTLTWLPTSSAPVFAIIKANNSVAAVELGLTLILCNCSNDGICDFNNAVPRNEQRNSRFMTAACKCSDSWTGEFCTEDFDACLENNCFITSSCMDNPAPLDGYKCSPCPKGLIGDGIKCFDIDECYQNSSDCEQICINTIKGYNCSCTTGYRPDKLNSFQCEDINECIESAPCAEHTVCYNSPGNYSCTCMDGYNGDPYLLCTDINECTTGFSNLCSNTSVCINTNGSYYCECLSGYNGVNCSDIVPTHVAPQPSAVILNTLTTEHASKPKETTFHPTTLDTKESTTRQLAETIYPAVNLTSTVDIIGTEISSIFLTAHQNVSVSTCLRVSCPEAYCSNSGICSVNTTTCSPVCKCHPMFTDEKCNLAGNNFTAKPFKVIPNRSVTINIWIKGEDDSSLSNTSSEKYIQLQQTVNKTASLYLQSLLAFDKNSKVLLQGVDGKAQTQITSEFMYSNNRTIISFLNEILISSIVHEFNMLKSGTRRRREIRFVSFEKMFIENITNIVLLNASELEPYFTCYILGFTGYIMEYSNNGFVCVSPCTKSYCQNNATCEHLDTGPTCRCVPYLIYSPYGNRCEDLALNFKAFLGILFGSLGMLTVVLAIAILTTYCCRKRKSSADRNPTDYWGPTPIDTFNKLQETALASKPELKRWTPHLEKVPVAPQIKIQRPTLQDNFLYANEYEG</sequence>
<evidence type="ECO:0000256" key="8">
    <source>
        <dbReference type="ARBA" id="ARBA00022989"/>
    </source>
</evidence>
<dbReference type="SMART" id="SM00216">
    <property type="entry name" value="VWD"/>
    <property type="match status" value="1"/>
</dbReference>
<evidence type="ECO:0000313" key="19">
    <source>
        <dbReference type="Ensembl" id="ENSLLEP00000021527.1"/>
    </source>
</evidence>
<dbReference type="SMART" id="SM00179">
    <property type="entry name" value="EGF_CA"/>
    <property type="match status" value="7"/>
</dbReference>
<keyword evidence="9 14" id="KW-0472">Membrane</keyword>
<dbReference type="InterPro" id="IPR018097">
    <property type="entry name" value="EGF_Ca-bd_CS"/>
</dbReference>
<feature type="domain" description="EGF-like" evidence="15">
    <location>
        <begin position="3042"/>
        <end position="3078"/>
    </location>
</feature>
<dbReference type="CDD" id="cd00054">
    <property type="entry name" value="EGF_CA"/>
    <property type="match status" value="6"/>
</dbReference>
<comment type="caution">
    <text evidence="12">Lacks conserved residue(s) required for the propagation of feature annotation.</text>
</comment>
<feature type="compositionally biased region" description="Polar residues" evidence="13">
    <location>
        <begin position="1194"/>
        <end position="1208"/>
    </location>
</feature>
<dbReference type="GO" id="GO:0005176">
    <property type="term" value="F:ErbB-2 class receptor binding"/>
    <property type="evidence" value="ECO:0007669"/>
    <property type="project" value="TreeGrafter"/>
</dbReference>
<dbReference type="FunFam" id="2.10.25.10:FF:000004">
    <property type="entry name" value="Neurogenic locus notch 1"/>
    <property type="match status" value="1"/>
</dbReference>
<feature type="disulfide bond" evidence="12">
    <location>
        <begin position="3030"/>
        <end position="3039"/>
    </location>
</feature>
<feature type="region of interest" description="Disordered" evidence="13">
    <location>
        <begin position="2960"/>
        <end position="2979"/>
    </location>
</feature>
<accession>A0A8C5MYE5</accession>
<feature type="disulfide bond" evidence="12">
    <location>
        <begin position="4113"/>
        <end position="4122"/>
    </location>
</feature>
<evidence type="ECO:0000313" key="20">
    <source>
        <dbReference type="Proteomes" id="UP000694569"/>
    </source>
</evidence>
<feature type="disulfide bond" evidence="12">
    <location>
        <begin position="3068"/>
        <end position="3077"/>
    </location>
</feature>
<feature type="compositionally biased region" description="Polar residues" evidence="13">
    <location>
        <begin position="2584"/>
        <end position="2601"/>
    </location>
</feature>
<feature type="compositionally biased region" description="Polar residues" evidence="13">
    <location>
        <begin position="1020"/>
        <end position="1031"/>
    </location>
</feature>
<evidence type="ECO:0000256" key="10">
    <source>
        <dbReference type="ARBA" id="ARBA00023157"/>
    </source>
</evidence>
<dbReference type="SUPFAM" id="SSF57184">
    <property type="entry name" value="Growth factor receptor domain"/>
    <property type="match status" value="2"/>
</dbReference>
<protein>
    <submittedName>
        <fullName evidence="19">Uncharacterized protein</fullName>
    </submittedName>
</protein>
<feature type="region of interest" description="Disordered" evidence="13">
    <location>
        <begin position="561"/>
        <end position="580"/>
    </location>
</feature>
<evidence type="ECO:0000256" key="14">
    <source>
        <dbReference type="SAM" id="Phobius"/>
    </source>
</evidence>
<feature type="region of interest" description="Disordered" evidence="13">
    <location>
        <begin position="888"/>
        <end position="923"/>
    </location>
</feature>
<evidence type="ECO:0000256" key="13">
    <source>
        <dbReference type="SAM" id="MobiDB-lite"/>
    </source>
</evidence>
<dbReference type="GO" id="GO:0005509">
    <property type="term" value="F:calcium ion binding"/>
    <property type="evidence" value="ECO:0007669"/>
    <property type="project" value="InterPro"/>
</dbReference>
<dbReference type="GO" id="GO:0016020">
    <property type="term" value="C:membrane"/>
    <property type="evidence" value="ECO:0007669"/>
    <property type="project" value="UniProtKB-SubCell"/>
</dbReference>
<dbReference type="Pfam" id="PF00094">
    <property type="entry name" value="VWD"/>
    <property type="match status" value="1"/>
</dbReference>
<evidence type="ECO:0000256" key="7">
    <source>
        <dbReference type="ARBA" id="ARBA00022737"/>
    </source>
</evidence>
<dbReference type="GO" id="GO:0007399">
    <property type="term" value="P:nervous system development"/>
    <property type="evidence" value="ECO:0007669"/>
    <property type="project" value="UniProtKB-ARBA"/>
</dbReference>
<evidence type="ECO:0000256" key="6">
    <source>
        <dbReference type="ARBA" id="ARBA00022729"/>
    </source>
</evidence>
<feature type="compositionally biased region" description="Polar residues" evidence="13">
    <location>
        <begin position="365"/>
        <end position="378"/>
    </location>
</feature>
<dbReference type="SMART" id="SM00539">
    <property type="entry name" value="NIDO"/>
    <property type="match status" value="1"/>
</dbReference>
<dbReference type="SMART" id="SM00181">
    <property type="entry name" value="EGF"/>
    <property type="match status" value="10"/>
</dbReference>
<evidence type="ECO:0000256" key="4">
    <source>
        <dbReference type="ARBA" id="ARBA00022536"/>
    </source>
</evidence>
<dbReference type="PROSITE" id="PS50026">
    <property type="entry name" value="EGF_3"/>
    <property type="match status" value="6"/>
</dbReference>
<dbReference type="PROSITE" id="PS50856">
    <property type="entry name" value="AMOP"/>
    <property type="match status" value="1"/>
</dbReference>
<dbReference type="PROSITE" id="PS01187">
    <property type="entry name" value="EGF_CA"/>
    <property type="match status" value="2"/>
</dbReference>
<feature type="compositionally biased region" description="Low complexity" evidence="13">
    <location>
        <begin position="188"/>
        <end position="222"/>
    </location>
</feature>
<keyword evidence="4 12" id="KW-0245">EGF-like domain</keyword>
<feature type="domain" description="EGF-like" evidence="15">
    <location>
        <begin position="4043"/>
        <end position="4083"/>
    </location>
</feature>
<feature type="compositionally biased region" description="Low complexity" evidence="13">
    <location>
        <begin position="247"/>
        <end position="261"/>
    </location>
</feature>
<dbReference type="InterPro" id="IPR000742">
    <property type="entry name" value="EGF"/>
</dbReference>
<evidence type="ECO:0000259" key="18">
    <source>
        <dbReference type="PROSITE" id="PS51233"/>
    </source>
</evidence>
<dbReference type="FunFam" id="2.10.25.10:FF:000038">
    <property type="entry name" value="Fibrillin 2"/>
    <property type="match status" value="2"/>
</dbReference>
<feature type="compositionally biased region" description="Low complexity" evidence="13">
    <location>
        <begin position="561"/>
        <end position="575"/>
    </location>
</feature>
<reference evidence="19" key="1">
    <citation type="submission" date="2025-08" db="UniProtKB">
        <authorList>
            <consortium name="Ensembl"/>
        </authorList>
    </citation>
    <scope>IDENTIFICATION</scope>
</reference>
<dbReference type="PROSITE" id="PS00010">
    <property type="entry name" value="ASX_HYDROXYL"/>
    <property type="match status" value="5"/>
</dbReference>
<keyword evidence="5 14" id="KW-0812">Transmembrane</keyword>
<keyword evidence="3" id="KW-0964">Secreted</keyword>
<feature type="transmembrane region" description="Helical" evidence="14">
    <location>
        <begin position="4465"/>
        <end position="4491"/>
    </location>
</feature>
<evidence type="ECO:0000256" key="1">
    <source>
        <dbReference type="ARBA" id="ARBA00004370"/>
    </source>
</evidence>
<dbReference type="InterPro" id="IPR001846">
    <property type="entry name" value="VWF_type-D"/>
</dbReference>
<keyword evidence="7" id="KW-0677">Repeat</keyword>
<feature type="compositionally biased region" description="Low complexity" evidence="13">
    <location>
        <begin position="909"/>
        <end position="922"/>
    </location>
</feature>
<keyword evidence="20" id="KW-1185">Reference proteome</keyword>
<keyword evidence="6" id="KW-0732">Signal</keyword>
<dbReference type="InterPro" id="IPR051495">
    <property type="entry name" value="Epithelial_Barrier/Signaling"/>
</dbReference>
<dbReference type="Pfam" id="PF06119">
    <property type="entry name" value="NIDO"/>
    <property type="match status" value="1"/>
</dbReference>
<keyword evidence="11" id="KW-0325">Glycoprotein</keyword>
<dbReference type="InterPro" id="IPR009030">
    <property type="entry name" value="Growth_fac_rcpt_cys_sf"/>
</dbReference>
<evidence type="ECO:0000256" key="5">
    <source>
        <dbReference type="ARBA" id="ARBA00022692"/>
    </source>
</evidence>
<dbReference type="InterPro" id="IPR056619">
    <property type="entry name" value="C8-3_MUC4"/>
</dbReference>
<proteinExistence type="predicted"/>
<dbReference type="InterPro" id="IPR003886">
    <property type="entry name" value="NIDO_dom"/>
</dbReference>
<feature type="compositionally biased region" description="Acidic residues" evidence="13">
    <location>
        <begin position="897"/>
        <end position="908"/>
    </location>
</feature>
<feature type="region of interest" description="Disordered" evidence="13">
    <location>
        <begin position="2131"/>
        <end position="2151"/>
    </location>
</feature>
<dbReference type="SMART" id="SM00723">
    <property type="entry name" value="AMOP"/>
    <property type="match status" value="1"/>
</dbReference>
<evidence type="ECO:0000259" key="16">
    <source>
        <dbReference type="PROSITE" id="PS50856"/>
    </source>
</evidence>
<reference evidence="19" key="2">
    <citation type="submission" date="2025-09" db="UniProtKB">
        <authorList>
            <consortium name="Ensembl"/>
        </authorList>
    </citation>
    <scope>IDENTIFICATION</scope>
</reference>
<evidence type="ECO:0000256" key="2">
    <source>
        <dbReference type="ARBA" id="ARBA00004613"/>
    </source>
</evidence>
<name>A0A8C5MYE5_9ANUR</name>
<evidence type="ECO:0000256" key="11">
    <source>
        <dbReference type="ARBA" id="ARBA00023180"/>
    </source>
</evidence>
<dbReference type="Ensembl" id="ENSLLET00000022358.1">
    <property type="protein sequence ID" value="ENSLLEP00000021527.1"/>
    <property type="gene ID" value="ENSLLEG00000013647.1"/>
</dbReference>
<feature type="domain" description="EGF-like" evidence="15">
    <location>
        <begin position="3080"/>
        <end position="3120"/>
    </location>
</feature>
<dbReference type="PROSITE" id="PS51220">
    <property type="entry name" value="NIDO"/>
    <property type="match status" value="1"/>
</dbReference>
<keyword evidence="8 14" id="KW-1133">Transmembrane helix</keyword>
<feature type="domain" description="EGF-like" evidence="15">
    <location>
        <begin position="3004"/>
        <end position="3040"/>
    </location>
</feature>
<evidence type="ECO:0000256" key="9">
    <source>
        <dbReference type="ARBA" id="ARBA00023136"/>
    </source>
</evidence>
<dbReference type="InterPro" id="IPR001881">
    <property type="entry name" value="EGF-like_Ca-bd_dom"/>
</dbReference>
<evidence type="ECO:0000259" key="17">
    <source>
        <dbReference type="PROSITE" id="PS51220"/>
    </source>
</evidence>
<evidence type="ECO:0000256" key="12">
    <source>
        <dbReference type="PROSITE-ProRule" id="PRU00076"/>
    </source>
</evidence>
<dbReference type="Pfam" id="PF23263">
    <property type="entry name" value="C8-3_MUC4"/>
    <property type="match status" value="1"/>
</dbReference>
<dbReference type="FunFam" id="2.10.25.10:FF:000045">
    <property type="entry name" value="Slit guidance ligand 2"/>
    <property type="match status" value="1"/>
</dbReference>
<feature type="region of interest" description="Disordered" evidence="13">
    <location>
        <begin position="1533"/>
        <end position="1561"/>
    </location>
</feature>
<feature type="region of interest" description="Disordered" evidence="13">
    <location>
        <begin position="2923"/>
        <end position="2954"/>
    </location>
</feature>
<dbReference type="OrthoDB" id="4405280at2759"/>
<dbReference type="PROSITE" id="PS51233">
    <property type="entry name" value="VWFD"/>
    <property type="match status" value="1"/>
</dbReference>
<feature type="domain" description="EGF-like" evidence="15">
    <location>
        <begin position="4418"/>
        <end position="4457"/>
    </location>
</feature>
<feature type="region of interest" description="Disordered" evidence="13">
    <location>
        <begin position="1011"/>
        <end position="1031"/>
    </location>
</feature>
<dbReference type="PROSITE" id="PS00022">
    <property type="entry name" value="EGF_1"/>
    <property type="match status" value="3"/>
</dbReference>
<dbReference type="CDD" id="cd00053">
    <property type="entry name" value="EGF"/>
    <property type="match status" value="1"/>
</dbReference>
<feature type="region of interest" description="Disordered" evidence="13">
    <location>
        <begin position="188"/>
        <end position="261"/>
    </location>
</feature>
<dbReference type="GeneTree" id="ENSGT00730000110943"/>
<feature type="compositionally biased region" description="Polar residues" evidence="13">
    <location>
        <begin position="230"/>
        <end position="241"/>
    </location>
</feature>
<feature type="region of interest" description="Disordered" evidence="13">
    <location>
        <begin position="362"/>
        <end position="386"/>
    </location>
</feature>
<dbReference type="GO" id="GO:0007160">
    <property type="term" value="P:cell-matrix adhesion"/>
    <property type="evidence" value="ECO:0007669"/>
    <property type="project" value="InterPro"/>
</dbReference>
<keyword evidence="10 12" id="KW-1015">Disulfide bond</keyword>
<dbReference type="Pfam" id="PF00008">
    <property type="entry name" value="EGF"/>
    <property type="match status" value="2"/>
</dbReference>
<dbReference type="InterPro" id="IPR049883">
    <property type="entry name" value="NOTCH1_EGF-like"/>
</dbReference>
<feature type="domain" description="NIDO" evidence="17">
    <location>
        <begin position="3205"/>
        <end position="3384"/>
    </location>
</feature>
<feature type="domain" description="VWFD" evidence="18">
    <location>
        <begin position="3556"/>
        <end position="3755"/>
    </location>
</feature>
<feature type="domain" description="EGF-like" evidence="15">
    <location>
        <begin position="4084"/>
        <end position="4123"/>
    </location>
</feature>
<dbReference type="PANTHER" id="PTHR13802:SF52">
    <property type="entry name" value="MUCIN-4"/>
    <property type="match status" value="1"/>
</dbReference>
<dbReference type="GO" id="GO:0005576">
    <property type="term" value="C:extracellular region"/>
    <property type="evidence" value="ECO:0007669"/>
    <property type="project" value="UniProtKB-SubCell"/>
</dbReference>
<organism evidence="19 20">
    <name type="scientific">Leptobrachium leishanense</name>
    <name type="common">Leishan spiny toad</name>
    <dbReference type="NCBI Taxonomy" id="445787"/>
    <lineage>
        <taxon>Eukaryota</taxon>
        <taxon>Metazoa</taxon>
        <taxon>Chordata</taxon>
        <taxon>Craniata</taxon>
        <taxon>Vertebrata</taxon>
        <taxon>Euteleostomi</taxon>
        <taxon>Amphibia</taxon>
        <taxon>Batrachia</taxon>
        <taxon>Anura</taxon>
        <taxon>Pelobatoidea</taxon>
        <taxon>Megophryidae</taxon>
        <taxon>Leptobrachium</taxon>
    </lineage>
</organism>